<dbReference type="Proteomes" id="UP001345963">
    <property type="component" value="Unassembled WGS sequence"/>
</dbReference>
<gene>
    <name evidence="5" type="ORF">ATANTOWER_031037</name>
</gene>
<comment type="caution">
    <text evidence="5">The sequence shown here is derived from an EMBL/GenBank/DDBJ whole genome shotgun (WGS) entry which is preliminary data.</text>
</comment>
<dbReference type="InterPro" id="IPR001878">
    <property type="entry name" value="Znf_CCHC"/>
</dbReference>
<keyword evidence="1" id="KW-0863">Zinc-finger</keyword>
<keyword evidence="1" id="KW-0479">Metal-binding</keyword>
<keyword evidence="2" id="KW-0175">Coiled coil</keyword>
<keyword evidence="1" id="KW-0862">Zinc</keyword>
<dbReference type="PROSITE" id="PS50158">
    <property type="entry name" value="ZF_CCHC"/>
    <property type="match status" value="1"/>
</dbReference>
<sequence length="238" mass="26202">MRHTGVNPKGDRTGMGELFREAILKGVPFEVCQKMKNNPDLQGTDFTKWEKHLIHHLHTAQEAEKKKKEEKEHLQNRLLKLQLQEAKEKLSKKKIYKTENVMLAAAQTVPPAASAPPAAHIPMCMPPPVTDQWQGGGLPPPPPYPFYIYRYSGPGRGGGWHVGGQRGRGGWRGAPRGRGGASRALGDVCYNCGQSGHWACTCPTWGSQQGPPNAGMAPPPHQQGLYPQMGRHSSYSPY</sequence>
<evidence type="ECO:0000313" key="5">
    <source>
        <dbReference type="EMBL" id="MED6256623.1"/>
    </source>
</evidence>
<keyword evidence="6" id="KW-1185">Reference proteome</keyword>
<organism evidence="5 6">
    <name type="scientific">Ataeniobius toweri</name>
    <dbReference type="NCBI Taxonomy" id="208326"/>
    <lineage>
        <taxon>Eukaryota</taxon>
        <taxon>Metazoa</taxon>
        <taxon>Chordata</taxon>
        <taxon>Craniata</taxon>
        <taxon>Vertebrata</taxon>
        <taxon>Euteleostomi</taxon>
        <taxon>Actinopterygii</taxon>
        <taxon>Neopterygii</taxon>
        <taxon>Teleostei</taxon>
        <taxon>Neoteleostei</taxon>
        <taxon>Acanthomorphata</taxon>
        <taxon>Ovalentaria</taxon>
        <taxon>Atherinomorphae</taxon>
        <taxon>Cyprinodontiformes</taxon>
        <taxon>Goodeidae</taxon>
        <taxon>Ataeniobius</taxon>
    </lineage>
</organism>
<reference evidence="5 6" key="1">
    <citation type="submission" date="2021-07" db="EMBL/GenBank/DDBJ databases">
        <authorList>
            <person name="Palmer J.M."/>
        </authorList>
    </citation>
    <scope>NUCLEOTIDE SEQUENCE [LARGE SCALE GENOMIC DNA]</scope>
    <source>
        <strain evidence="5 6">AT_MEX2019</strain>
        <tissue evidence="5">Muscle</tissue>
    </source>
</reference>
<dbReference type="SMART" id="SM00343">
    <property type="entry name" value="ZnF_C2HC"/>
    <property type="match status" value="1"/>
</dbReference>
<dbReference type="Pfam" id="PF00098">
    <property type="entry name" value="zf-CCHC"/>
    <property type="match status" value="1"/>
</dbReference>
<evidence type="ECO:0000256" key="3">
    <source>
        <dbReference type="SAM" id="MobiDB-lite"/>
    </source>
</evidence>
<evidence type="ECO:0000256" key="1">
    <source>
        <dbReference type="PROSITE-ProRule" id="PRU00047"/>
    </source>
</evidence>
<dbReference type="Gene3D" id="4.10.60.10">
    <property type="entry name" value="Zinc finger, CCHC-type"/>
    <property type="match status" value="1"/>
</dbReference>
<accession>A0ABU7C1A9</accession>
<evidence type="ECO:0000259" key="4">
    <source>
        <dbReference type="PROSITE" id="PS50158"/>
    </source>
</evidence>
<evidence type="ECO:0000313" key="6">
    <source>
        <dbReference type="Proteomes" id="UP001345963"/>
    </source>
</evidence>
<evidence type="ECO:0000256" key="2">
    <source>
        <dbReference type="SAM" id="Coils"/>
    </source>
</evidence>
<dbReference type="InterPro" id="IPR036875">
    <property type="entry name" value="Znf_CCHC_sf"/>
</dbReference>
<dbReference type="SUPFAM" id="SSF57756">
    <property type="entry name" value="Retrovirus zinc finger-like domains"/>
    <property type="match status" value="1"/>
</dbReference>
<feature type="coiled-coil region" evidence="2">
    <location>
        <begin position="57"/>
        <end position="84"/>
    </location>
</feature>
<feature type="domain" description="CCHC-type" evidence="4">
    <location>
        <begin position="189"/>
        <end position="203"/>
    </location>
</feature>
<name>A0ABU7C1A9_9TELE</name>
<proteinExistence type="predicted"/>
<feature type="region of interest" description="Disordered" evidence="3">
    <location>
        <begin position="209"/>
        <end position="238"/>
    </location>
</feature>
<dbReference type="EMBL" id="JAHUTI010077378">
    <property type="protein sequence ID" value="MED6256623.1"/>
    <property type="molecule type" value="Genomic_DNA"/>
</dbReference>
<protein>
    <recommendedName>
        <fullName evidence="4">CCHC-type domain-containing protein</fullName>
    </recommendedName>
</protein>